<feature type="domain" description="Solute-binding protein family 5" evidence="2">
    <location>
        <begin position="134"/>
        <end position="520"/>
    </location>
</feature>
<dbReference type="OrthoDB" id="9801912at2"/>
<protein>
    <submittedName>
        <fullName evidence="3">Microcin C transport system substrate-binding protein</fullName>
    </submittedName>
</protein>
<keyword evidence="1" id="KW-0732">Signal</keyword>
<dbReference type="GO" id="GO:0015833">
    <property type="term" value="P:peptide transport"/>
    <property type="evidence" value="ECO:0007669"/>
    <property type="project" value="TreeGrafter"/>
</dbReference>
<dbReference type="AlphaFoldDB" id="A0A4R2KZ96"/>
<dbReference type="InterPro" id="IPR000914">
    <property type="entry name" value="SBP_5_dom"/>
</dbReference>
<sequence>MRETLSALFVAGFLLLLGGCGDSGGDGAGSGASTEAAGAGVTAEVEAFYAANPDFFGFRTPDDLPPDLQWTRNDHLPEIGSPQAKKGGTQYAALQDFPRTLRTVGPDSNGSFRPYLLDNVGMGLAHQHPDTLELFPGLAEAWAVDWDNNTVYAKLDPAATWSDGERITADDYLFMFWFYRSPYIMAPWYNNFYSTTYTNISRYDDHTISITMAEQKPDMDERGLLLGPVPQHFYREMGDDFTERYQWKFEPTSGAYVVRDQDVRKGRSIALTRLENWWARDKKHFRYRFNPDRIQFSVIRDTAKMFEAFKRGDIDQFGLNLAEYWYEKLPDSDPDVQAGYIHKSTFYNQRPRPPFGLWINTAQPLLQDRDIRVGIAHATNWEMVLEKFFRGDNDRLSTANDGFGEYSHPTLTAREFDITKAQAAFARAGFTRRDADGILMNDAGQKLSFMLSTGYENLRDVLTILRQEAAKAGLDLRLEILDSTVGWKKVQEKQHEIFFTAFGRFMEAYPRFWEHYHSDNAWDRAFLEDGSVNPDRQLKTQTNNLEVFALQEMDELIERYRASTDGDEMIALSHRMIELHHEHASFVPGFYQGFFRTGYWRWVRYPEGFSHRHAASAGDLFVHWIDNDLKQETEAARQAGETFEPSITVHDRWAE</sequence>
<dbReference type="EMBL" id="SLWX01000007">
    <property type="protein sequence ID" value="TCO75608.1"/>
    <property type="molecule type" value="Genomic_DNA"/>
</dbReference>
<name>A0A4R2KZ96_9GAMM</name>
<organism evidence="3 4">
    <name type="scientific">Chromatocurvus halotolerans</name>
    <dbReference type="NCBI Taxonomy" id="1132028"/>
    <lineage>
        <taxon>Bacteria</taxon>
        <taxon>Pseudomonadati</taxon>
        <taxon>Pseudomonadota</taxon>
        <taxon>Gammaproteobacteria</taxon>
        <taxon>Cellvibrionales</taxon>
        <taxon>Halieaceae</taxon>
        <taxon>Chromatocurvus</taxon>
    </lineage>
</organism>
<dbReference type="GO" id="GO:0030288">
    <property type="term" value="C:outer membrane-bounded periplasmic space"/>
    <property type="evidence" value="ECO:0007669"/>
    <property type="project" value="TreeGrafter"/>
</dbReference>
<evidence type="ECO:0000256" key="1">
    <source>
        <dbReference type="ARBA" id="ARBA00022729"/>
    </source>
</evidence>
<evidence type="ECO:0000313" key="3">
    <source>
        <dbReference type="EMBL" id="TCO75608.1"/>
    </source>
</evidence>
<gene>
    <name evidence="3" type="ORF">EV688_10725</name>
</gene>
<dbReference type="PANTHER" id="PTHR30290">
    <property type="entry name" value="PERIPLASMIC BINDING COMPONENT OF ABC TRANSPORTER"/>
    <property type="match status" value="1"/>
</dbReference>
<keyword evidence="4" id="KW-1185">Reference proteome</keyword>
<dbReference type="SUPFAM" id="SSF53850">
    <property type="entry name" value="Periplasmic binding protein-like II"/>
    <property type="match status" value="1"/>
</dbReference>
<evidence type="ECO:0000313" key="4">
    <source>
        <dbReference type="Proteomes" id="UP000294980"/>
    </source>
</evidence>
<comment type="caution">
    <text evidence="3">The sequence shown here is derived from an EMBL/GenBank/DDBJ whole genome shotgun (WGS) entry which is preliminary data.</text>
</comment>
<dbReference type="Gene3D" id="3.40.190.10">
    <property type="entry name" value="Periplasmic binding protein-like II"/>
    <property type="match status" value="1"/>
</dbReference>
<dbReference type="InterPro" id="IPR039424">
    <property type="entry name" value="SBP_5"/>
</dbReference>
<dbReference type="Proteomes" id="UP000294980">
    <property type="component" value="Unassembled WGS sequence"/>
</dbReference>
<dbReference type="PANTHER" id="PTHR30290:SF64">
    <property type="entry name" value="ABC TRANSPORTER PERIPLASMIC BINDING PROTEIN"/>
    <property type="match status" value="1"/>
</dbReference>
<dbReference type="GO" id="GO:1904680">
    <property type="term" value="F:peptide transmembrane transporter activity"/>
    <property type="evidence" value="ECO:0007669"/>
    <property type="project" value="TreeGrafter"/>
</dbReference>
<dbReference type="Gene3D" id="3.10.105.10">
    <property type="entry name" value="Dipeptide-binding Protein, Domain 3"/>
    <property type="match status" value="1"/>
</dbReference>
<dbReference type="CDD" id="cd08497">
    <property type="entry name" value="MbnE-like"/>
    <property type="match status" value="1"/>
</dbReference>
<dbReference type="GO" id="GO:0042884">
    <property type="term" value="P:microcin transport"/>
    <property type="evidence" value="ECO:0007669"/>
    <property type="project" value="TreeGrafter"/>
</dbReference>
<proteinExistence type="predicted"/>
<dbReference type="Pfam" id="PF00496">
    <property type="entry name" value="SBP_bac_5"/>
    <property type="match status" value="1"/>
</dbReference>
<evidence type="ECO:0000259" key="2">
    <source>
        <dbReference type="Pfam" id="PF00496"/>
    </source>
</evidence>
<dbReference type="RefSeq" id="WP_117317625.1">
    <property type="nucleotide sequence ID" value="NZ_QQSW01000009.1"/>
</dbReference>
<reference evidence="3 4" key="1">
    <citation type="submission" date="2019-03" db="EMBL/GenBank/DDBJ databases">
        <title>Genomic Encyclopedia of Type Strains, Phase IV (KMG-IV): sequencing the most valuable type-strain genomes for metagenomic binning, comparative biology and taxonomic classification.</title>
        <authorList>
            <person name="Goeker M."/>
        </authorList>
    </citation>
    <scope>NUCLEOTIDE SEQUENCE [LARGE SCALE GENOMIC DNA]</scope>
    <source>
        <strain evidence="3 4">DSM 23344</strain>
    </source>
</reference>
<accession>A0A4R2KZ96</accession>
<dbReference type="PROSITE" id="PS51257">
    <property type="entry name" value="PROKAR_LIPOPROTEIN"/>
    <property type="match status" value="1"/>
</dbReference>